<dbReference type="EMBL" id="SDWU01000011">
    <property type="protein sequence ID" value="RYC01517.1"/>
    <property type="molecule type" value="Genomic_DNA"/>
</dbReference>
<dbReference type="OrthoDB" id="8451629at2"/>
<dbReference type="Pfam" id="PF10006">
    <property type="entry name" value="DUF2249"/>
    <property type="match status" value="1"/>
</dbReference>
<comment type="caution">
    <text evidence="3">The sequence shown here is derived from an EMBL/GenBank/DDBJ whole genome shotgun (WGS) entry which is preliminary data.</text>
</comment>
<evidence type="ECO:0000259" key="2">
    <source>
        <dbReference type="Pfam" id="PF10006"/>
    </source>
</evidence>
<reference evidence="3 4" key="1">
    <citation type="submission" date="2019-01" db="EMBL/GenBank/DDBJ databases">
        <title>Novel species of Nocardioides.</title>
        <authorList>
            <person name="Liu Q."/>
            <person name="Xin Y.-H."/>
        </authorList>
    </citation>
    <scope>NUCLEOTIDE SEQUENCE [LARGE SCALE GENOMIC DNA]</scope>
    <source>
        <strain evidence="3 4">CGMCC 4.6875</strain>
    </source>
</reference>
<dbReference type="InterPro" id="IPR018720">
    <property type="entry name" value="DUF2249"/>
</dbReference>
<dbReference type="Proteomes" id="UP000293291">
    <property type="component" value="Unassembled WGS sequence"/>
</dbReference>
<feature type="domain" description="DUF2249" evidence="2">
    <location>
        <begin position="194"/>
        <end position="262"/>
    </location>
</feature>
<dbReference type="Gene3D" id="1.20.120.520">
    <property type="entry name" value="nmb1532 protein domain like"/>
    <property type="match status" value="1"/>
</dbReference>
<evidence type="ECO:0000313" key="3">
    <source>
        <dbReference type="EMBL" id="RYC01517.1"/>
    </source>
</evidence>
<accession>A0A4Q2SBD4</accession>
<protein>
    <submittedName>
        <fullName evidence="3">DUF2249 domain-containing protein</fullName>
    </submittedName>
</protein>
<gene>
    <name evidence="3" type="ORF">EUA07_11390</name>
</gene>
<evidence type="ECO:0000259" key="1">
    <source>
        <dbReference type="Pfam" id="PF01814"/>
    </source>
</evidence>
<dbReference type="AlphaFoldDB" id="A0A4Q2SBD4"/>
<feature type="domain" description="Hemerythrin-like" evidence="1">
    <location>
        <begin position="17"/>
        <end position="138"/>
    </location>
</feature>
<dbReference type="Pfam" id="PF01814">
    <property type="entry name" value="Hemerythrin"/>
    <property type="match status" value="1"/>
</dbReference>
<name>A0A4Q2SBD4_9ACTN</name>
<proteinExistence type="predicted"/>
<dbReference type="InterPro" id="IPR012312">
    <property type="entry name" value="Hemerythrin-like"/>
</dbReference>
<keyword evidence="4" id="KW-1185">Reference proteome</keyword>
<organism evidence="3 4">
    <name type="scientific">Nocardioides ganghwensis</name>
    <dbReference type="NCBI Taxonomy" id="252230"/>
    <lineage>
        <taxon>Bacteria</taxon>
        <taxon>Bacillati</taxon>
        <taxon>Actinomycetota</taxon>
        <taxon>Actinomycetes</taxon>
        <taxon>Propionibacteriales</taxon>
        <taxon>Nocardioidaceae</taxon>
        <taxon>Nocardioides</taxon>
    </lineage>
</organism>
<evidence type="ECO:0000313" key="4">
    <source>
        <dbReference type="Proteomes" id="UP000293291"/>
    </source>
</evidence>
<sequence length="265" mass="28345">MSTITIASSHADAEAAEKVEQHHAEMAGRLALLTADVVRAARTDQARSARQQLLSWLRDELVPHATAEEQTLYPAAAQIVEARLLVEAMLAEHVLIHRLVADLEAAADPIEAAAVARALETLFGSHLAKENDQLIPTLVASPDYSVAEMLAGMHELLGGHGEHEDHVEDASVTEPGHGGHQCACGGHDEAGLPELDVRTIPHAIRHATIFGALEGLRPGAGLLLVADHDPLPLLAQLEQRAPGGYAVSYRDSGPELWRLELSRKA</sequence>